<protein>
    <submittedName>
        <fullName evidence="2">Uncharacterized protein</fullName>
    </submittedName>
</protein>
<gene>
    <name evidence="2" type="ORF">EZS28_007658</name>
</gene>
<evidence type="ECO:0000313" key="2">
    <source>
        <dbReference type="EMBL" id="KAA6396816.1"/>
    </source>
</evidence>
<accession>A0A5J4WQG3</accession>
<dbReference type="Proteomes" id="UP000324800">
    <property type="component" value="Unassembled WGS sequence"/>
</dbReference>
<dbReference type="AlphaFoldDB" id="A0A5J4WQG3"/>
<name>A0A5J4WQG3_9EUKA</name>
<evidence type="ECO:0000313" key="3">
    <source>
        <dbReference type="Proteomes" id="UP000324800"/>
    </source>
</evidence>
<organism evidence="2 3">
    <name type="scientific">Streblomastix strix</name>
    <dbReference type="NCBI Taxonomy" id="222440"/>
    <lineage>
        <taxon>Eukaryota</taxon>
        <taxon>Metamonada</taxon>
        <taxon>Preaxostyla</taxon>
        <taxon>Oxymonadida</taxon>
        <taxon>Streblomastigidae</taxon>
        <taxon>Streblomastix</taxon>
    </lineage>
</organism>
<comment type="caution">
    <text evidence="2">The sequence shown here is derived from an EMBL/GenBank/DDBJ whole genome shotgun (WGS) entry which is preliminary data.</text>
</comment>
<dbReference type="EMBL" id="SNRW01001333">
    <property type="protein sequence ID" value="KAA6396816.1"/>
    <property type="molecule type" value="Genomic_DNA"/>
</dbReference>
<feature type="region of interest" description="Disordered" evidence="1">
    <location>
        <begin position="1"/>
        <end position="60"/>
    </location>
</feature>
<feature type="compositionally biased region" description="Low complexity" evidence="1">
    <location>
        <begin position="49"/>
        <end position="60"/>
    </location>
</feature>
<evidence type="ECO:0000256" key="1">
    <source>
        <dbReference type="SAM" id="MobiDB-lite"/>
    </source>
</evidence>
<sequence length="85" mass="9498">MDQVLVFLSSKQGMREADELRRKHEREAEEEKRKKEREAADKKRMEYLSRSSSSYCPGSSSVLGGGYSFSSGSCASGMSRDGTLH</sequence>
<feature type="compositionally biased region" description="Basic and acidic residues" evidence="1">
    <location>
        <begin position="13"/>
        <end position="47"/>
    </location>
</feature>
<proteinExistence type="predicted"/>
<reference evidence="2 3" key="1">
    <citation type="submission" date="2019-03" db="EMBL/GenBank/DDBJ databases">
        <title>Single cell metagenomics reveals metabolic interactions within the superorganism composed of flagellate Streblomastix strix and complex community of Bacteroidetes bacteria on its surface.</title>
        <authorList>
            <person name="Treitli S.C."/>
            <person name="Kolisko M."/>
            <person name="Husnik F."/>
            <person name="Keeling P."/>
            <person name="Hampl V."/>
        </authorList>
    </citation>
    <scope>NUCLEOTIDE SEQUENCE [LARGE SCALE GENOMIC DNA]</scope>
    <source>
        <strain evidence="2">ST1C</strain>
    </source>
</reference>